<dbReference type="GO" id="GO:0046872">
    <property type="term" value="F:metal ion binding"/>
    <property type="evidence" value="ECO:0007669"/>
    <property type="project" value="UniProtKB-KW"/>
</dbReference>
<dbReference type="GO" id="GO:0016625">
    <property type="term" value="F:oxidoreductase activity, acting on the aldehyde or oxo group of donors, iron-sulfur protein as acceptor"/>
    <property type="evidence" value="ECO:0007669"/>
    <property type="project" value="UniProtKB-ARBA"/>
</dbReference>
<dbReference type="InterPro" id="IPR011766">
    <property type="entry name" value="TPP_enzyme_TPP-bd"/>
</dbReference>
<gene>
    <name evidence="12" type="ORF">COV72_01910</name>
</gene>
<evidence type="ECO:0000256" key="5">
    <source>
        <dbReference type="ARBA" id="ARBA00022842"/>
    </source>
</evidence>
<keyword evidence="4" id="KW-0479">Metal-binding</keyword>
<accession>A0A2H0LZ95</accession>
<dbReference type="Pfam" id="PF12367">
    <property type="entry name" value="PFO_beta_C"/>
    <property type="match status" value="1"/>
</dbReference>
<evidence type="ECO:0000256" key="4">
    <source>
        <dbReference type="ARBA" id="ARBA00022723"/>
    </source>
</evidence>
<comment type="cofactor">
    <cofactor evidence="3">
        <name>[4Fe-4S] cluster</name>
        <dbReference type="ChEBI" id="CHEBI:49883"/>
    </cofactor>
</comment>
<dbReference type="NCBIfam" id="TIGR02177">
    <property type="entry name" value="PorB_KorB"/>
    <property type="match status" value="1"/>
</dbReference>
<dbReference type="Pfam" id="PF02775">
    <property type="entry name" value="TPP_enzyme_C"/>
    <property type="match status" value="1"/>
</dbReference>
<name>A0A2H0LZ95_9BACT</name>
<evidence type="ECO:0000256" key="1">
    <source>
        <dbReference type="ARBA" id="ARBA00001946"/>
    </source>
</evidence>
<dbReference type="SUPFAM" id="SSF52518">
    <property type="entry name" value="Thiamin diphosphate-binding fold (THDP-binding)"/>
    <property type="match status" value="1"/>
</dbReference>
<evidence type="ECO:0000256" key="7">
    <source>
        <dbReference type="ARBA" id="ARBA00023004"/>
    </source>
</evidence>
<dbReference type="InterPro" id="IPR029061">
    <property type="entry name" value="THDP-binding"/>
</dbReference>
<dbReference type="GO" id="GO:0030976">
    <property type="term" value="F:thiamine pyrophosphate binding"/>
    <property type="evidence" value="ECO:0007669"/>
    <property type="project" value="InterPro"/>
</dbReference>
<evidence type="ECO:0000259" key="11">
    <source>
        <dbReference type="Pfam" id="PF12367"/>
    </source>
</evidence>
<comment type="cofactor">
    <cofactor evidence="1">
        <name>Mg(2+)</name>
        <dbReference type="ChEBI" id="CHEBI:18420"/>
    </cofactor>
</comment>
<evidence type="ECO:0000256" key="2">
    <source>
        <dbReference type="ARBA" id="ARBA00001964"/>
    </source>
</evidence>
<dbReference type="PANTHER" id="PTHR48084:SF4">
    <property type="entry name" value="2-OXOGLUTARATE OXIDOREDUCTASE SUBUNIT KORB"/>
    <property type="match status" value="1"/>
</dbReference>
<feature type="domain" description="Pyruvate ferredoxin oxidoreductase beta subunit C-terminal" evidence="11">
    <location>
        <begin position="201"/>
        <end position="261"/>
    </location>
</feature>
<evidence type="ECO:0000313" key="13">
    <source>
        <dbReference type="Proteomes" id="UP000229641"/>
    </source>
</evidence>
<dbReference type="InterPro" id="IPR051457">
    <property type="entry name" value="2-oxoacid:Fd_oxidoreductase"/>
</dbReference>
<feature type="domain" description="Thiamine pyrophosphate enzyme TPP-binding" evidence="10">
    <location>
        <begin position="50"/>
        <end position="197"/>
    </location>
</feature>
<dbReference type="GO" id="GO:0044281">
    <property type="term" value="P:small molecule metabolic process"/>
    <property type="evidence" value="ECO:0007669"/>
    <property type="project" value="UniProtKB-ARBA"/>
</dbReference>
<protein>
    <submittedName>
        <fullName evidence="12">2-oxoglutarate synthase</fullName>
    </submittedName>
</protein>
<evidence type="ECO:0000256" key="3">
    <source>
        <dbReference type="ARBA" id="ARBA00001966"/>
    </source>
</evidence>
<dbReference type="GO" id="GO:0045333">
    <property type="term" value="P:cellular respiration"/>
    <property type="evidence" value="ECO:0007669"/>
    <property type="project" value="UniProtKB-ARBA"/>
</dbReference>
<dbReference type="Gene3D" id="3.40.50.970">
    <property type="match status" value="1"/>
</dbReference>
<dbReference type="InterPro" id="IPR011896">
    <property type="entry name" value="OFOB"/>
</dbReference>
<evidence type="ECO:0000256" key="8">
    <source>
        <dbReference type="ARBA" id="ARBA00023014"/>
    </source>
</evidence>
<keyword evidence="9" id="KW-0786">Thiamine pyrophosphate</keyword>
<comment type="cofactor">
    <cofactor evidence="2">
        <name>thiamine diphosphate</name>
        <dbReference type="ChEBI" id="CHEBI:58937"/>
    </cofactor>
</comment>
<sequence length="284" mass="31301">MSAKELGTSAKNTWCPGCGNFAILNSVKTVLKSIQDDGTPIENVVLVSGIGCHAKIVDYINANSFYSIHGRATPVAEGIKLAGPELKVIGFAGDGDAYGEGIEHLVFAAKRNIDITMIIHNNRVYGLTTGQYTPTSPMGFMGRSTPKGTLEYPINPLELMLASGATFLARGFSHGLEQLKEIFKAAINHKGFSLVDILQVCVTFYNMYEYYDKRVYELKEHDPSNYSLALNKIREWNYHDEAPIALGVFYKKEKETFDGKFISAKKDINLDINANIDKVLADAS</sequence>
<dbReference type="GO" id="GO:0051536">
    <property type="term" value="F:iron-sulfur cluster binding"/>
    <property type="evidence" value="ECO:0007669"/>
    <property type="project" value="UniProtKB-KW"/>
</dbReference>
<dbReference type="InterPro" id="IPR032686">
    <property type="entry name" value="PFO_beta_C"/>
</dbReference>
<keyword evidence="5" id="KW-0460">Magnesium</keyword>
<reference evidence="12 13" key="1">
    <citation type="submission" date="2017-09" db="EMBL/GenBank/DDBJ databases">
        <title>Depth-based differentiation of microbial function through sediment-hosted aquifers and enrichment of novel symbionts in the deep terrestrial subsurface.</title>
        <authorList>
            <person name="Probst A.J."/>
            <person name="Ladd B."/>
            <person name="Jarett J.K."/>
            <person name="Geller-Mcgrath D.E."/>
            <person name="Sieber C.M."/>
            <person name="Emerson J.B."/>
            <person name="Anantharaman K."/>
            <person name="Thomas B.C."/>
            <person name="Malmstrom R."/>
            <person name="Stieglmeier M."/>
            <person name="Klingl A."/>
            <person name="Woyke T."/>
            <person name="Ryan C.M."/>
            <person name="Banfield J.F."/>
        </authorList>
    </citation>
    <scope>NUCLEOTIDE SEQUENCE [LARGE SCALE GENOMIC DNA]</scope>
    <source>
        <strain evidence="12">CG11_big_fil_rev_8_21_14_0_20_42_13</strain>
    </source>
</reference>
<keyword evidence="6" id="KW-0560">Oxidoreductase</keyword>
<comment type="caution">
    <text evidence="12">The sequence shown here is derived from an EMBL/GenBank/DDBJ whole genome shotgun (WGS) entry which is preliminary data.</text>
</comment>
<keyword evidence="8" id="KW-0411">Iron-sulfur</keyword>
<dbReference type="PANTHER" id="PTHR48084">
    <property type="entry name" value="2-OXOGLUTARATE OXIDOREDUCTASE SUBUNIT KORB-RELATED"/>
    <property type="match status" value="1"/>
</dbReference>
<dbReference type="CDD" id="cd03375">
    <property type="entry name" value="TPP_OGFOR"/>
    <property type="match status" value="1"/>
</dbReference>
<evidence type="ECO:0000256" key="9">
    <source>
        <dbReference type="ARBA" id="ARBA00023052"/>
    </source>
</evidence>
<evidence type="ECO:0000259" key="10">
    <source>
        <dbReference type="Pfam" id="PF02775"/>
    </source>
</evidence>
<evidence type="ECO:0000256" key="6">
    <source>
        <dbReference type="ARBA" id="ARBA00023002"/>
    </source>
</evidence>
<organism evidence="12 13">
    <name type="scientific">Candidatus Ghiorseimicrobium undicola</name>
    <dbReference type="NCBI Taxonomy" id="1974746"/>
    <lineage>
        <taxon>Bacteria</taxon>
        <taxon>Pseudomonadati</taxon>
        <taxon>Candidatus Omnitrophota</taxon>
        <taxon>Candidatus Ghiorseimicrobium</taxon>
    </lineage>
</organism>
<dbReference type="AlphaFoldDB" id="A0A2H0LZ95"/>
<dbReference type="Proteomes" id="UP000229641">
    <property type="component" value="Unassembled WGS sequence"/>
</dbReference>
<evidence type="ECO:0000313" key="12">
    <source>
        <dbReference type="EMBL" id="PIQ89692.1"/>
    </source>
</evidence>
<proteinExistence type="predicted"/>
<dbReference type="EMBL" id="PCWA01000026">
    <property type="protein sequence ID" value="PIQ89692.1"/>
    <property type="molecule type" value="Genomic_DNA"/>
</dbReference>
<keyword evidence="7" id="KW-0408">Iron</keyword>